<dbReference type="Proteomes" id="UP000018554">
    <property type="component" value="Unassembled WGS sequence"/>
</dbReference>
<evidence type="ECO:0000313" key="1">
    <source>
        <dbReference type="EMBL" id="ETA82736.1"/>
    </source>
</evidence>
<organism evidence="1 3">
    <name type="scientific">Eikenella corrodens CC92I</name>
    <dbReference type="NCBI Taxonomy" id="1073362"/>
    <lineage>
        <taxon>Bacteria</taxon>
        <taxon>Pseudomonadati</taxon>
        <taxon>Pseudomonadota</taxon>
        <taxon>Betaproteobacteria</taxon>
        <taxon>Neisseriales</taxon>
        <taxon>Neisseriaceae</taxon>
        <taxon>Eikenella</taxon>
    </lineage>
</organism>
<gene>
    <name evidence="2" type="ORF">HMPREF1177_01342</name>
    <name evidence="1" type="ORF">HMPREF1177_02118</name>
</gene>
<comment type="caution">
    <text evidence="1">The sequence shown here is derived from an EMBL/GenBank/DDBJ whole genome shotgun (WGS) entry which is preliminary data.</text>
</comment>
<accession>V7IBR4</accession>
<evidence type="ECO:0000313" key="2">
    <source>
        <dbReference type="EMBL" id="ETA83426.1"/>
    </source>
</evidence>
<name>V7IBR4_EIKCO</name>
<proteinExistence type="predicted"/>
<sequence>MWDITHIFKYIKYISIYQIKKIIWQFVSRCIHKNNLKPFLKFIRGNCPFKKAGYSKP</sequence>
<reference evidence="1 3" key="1">
    <citation type="submission" date="2013-11" db="EMBL/GenBank/DDBJ databases">
        <title>The Genome Sequence of Eikenella corrodens CC92I.</title>
        <authorList>
            <consortium name="The Broad Institute Genomics Platform"/>
            <person name="Earl A."/>
            <person name="Allen-Vercoe E."/>
            <person name="Daigneault M."/>
            <person name="Young S.K."/>
            <person name="Zeng Q."/>
            <person name="Gargeya S."/>
            <person name="Fitzgerald M."/>
            <person name="Abouelleil A."/>
            <person name="Alvarado L."/>
            <person name="Chapman S.B."/>
            <person name="Gainer-Dewar J."/>
            <person name="Goldberg J."/>
            <person name="Griggs A."/>
            <person name="Gujja S."/>
            <person name="Hansen M."/>
            <person name="Howarth C."/>
            <person name="Imamovic A."/>
            <person name="Ireland A."/>
            <person name="Larimer J."/>
            <person name="McCowan C."/>
            <person name="Murphy C."/>
            <person name="Pearson M."/>
            <person name="Poon T.W."/>
            <person name="Priest M."/>
            <person name="Roberts A."/>
            <person name="Saif S."/>
            <person name="Shea T."/>
            <person name="Sykes S."/>
            <person name="Wortman J."/>
            <person name="Nusbaum C."/>
            <person name="Birren B."/>
        </authorList>
    </citation>
    <scope>NUCLEOTIDE SEQUENCE [LARGE SCALE GENOMIC DNA]</scope>
    <source>
        <strain evidence="1 3">CC92I</strain>
    </source>
</reference>
<dbReference type="EMBL" id="AZGQ01000014">
    <property type="protein sequence ID" value="ETA82736.1"/>
    <property type="molecule type" value="Genomic_DNA"/>
</dbReference>
<dbReference type="AlphaFoldDB" id="V7IBR4"/>
<protein>
    <submittedName>
        <fullName evidence="1">Uncharacterized protein</fullName>
    </submittedName>
</protein>
<dbReference type="EMBL" id="AZGQ01000006">
    <property type="protein sequence ID" value="ETA83426.1"/>
    <property type="molecule type" value="Genomic_DNA"/>
</dbReference>
<keyword evidence="3" id="KW-1185">Reference proteome</keyword>
<evidence type="ECO:0000313" key="3">
    <source>
        <dbReference type="Proteomes" id="UP000018554"/>
    </source>
</evidence>
<dbReference type="HOGENOM" id="CLU_2989471_0_0_4"/>